<dbReference type="CDD" id="cd08977">
    <property type="entry name" value="SusD"/>
    <property type="match status" value="1"/>
</dbReference>
<name>A0A1S1Z169_FLAPC</name>
<evidence type="ECO:0000256" key="4">
    <source>
        <dbReference type="ARBA" id="ARBA00023136"/>
    </source>
</evidence>
<evidence type="ECO:0000256" key="2">
    <source>
        <dbReference type="ARBA" id="ARBA00006275"/>
    </source>
</evidence>
<comment type="subcellular location">
    <subcellularLocation>
        <location evidence="1">Cell outer membrane</location>
    </subcellularLocation>
</comment>
<reference evidence="7 8" key="1">
    <citation type="journal article" date="2012" name="Int. J. Syst. Evol. Microbiol.">
        <title>Flammeovirga pacifica sp. nov., isolated from deep-sea sediment.</title>
        <authorList>
            <person name="Xu H."/>
            <person name="Fu Y."/>
            <person name="Yang N."/>
            <person name="Ding Z."/>
            <person name="Lai Q."/>
            <person name="Zeng R."/>
        </authorList>
    </citation>
    <scope>NUCLEOTIDE SEQUENCE [LARGE SCALE GENOMIC DNA]</scope>
    <source>
        <strain evidence="8">DSM 24597 / LMG 26175 / WPAGA1</strain>
    </source>
</reference>
<dbReference type="RefSeq" id="WP_044224110.1">
    <property type="nucleotide sequence ID" value="NZ_JRYR02000001.1"/>
</dbReference>
<dbReference type="STRING" id="915059.NH26_11870"/>
<accession>A0A1S1Z169</accession>
<dbReference type="Proteomes" id="UP000179797">
    <property type="component" value="Unassembled WGS sequence"/>
</dbReference>
<comment type="similarity">
    <text evidence="2">Belongs to the SusD family.</text>
</comment>
<dbReference type="InterPro" id="IPR012944">
    <property type="entry name" value="SusD_RagB_dom"/>
</dbReference>
<evidence type="ECO:0000259" key="6">
    <source>
        <dbReference type="Pfam" id="PF07980"/>
    </source>
</evidence>
<dbReference type="Pfam" id="PF07980">
    <property type="entry name" value="SusD_RagB"/>
    <property type="match status" value="1"/>
</dbReference>
<organism evidence="7 8">
    <name type="scientific">Flammeovirga pacifica</name>
    <dbReference type="NCBI Taxonomy" id="915059"/>
    <lineage>
        <taxon>Bacteria</taxon>
        <taxon>Pseudomonadati</taxon>
        <taxon>Bacteroidota</taxon>
        <taxon>Cytophagia</taxon>
        <taxon>Cytophagales</taxon>
        <taxon>Flammeovirgaceae</taxon>
        <taxon>Flammeovirga</taxon>
    </lineage>
</organism>
<comment type="caution">
    <text evidence="7">The sequence shown here is derived from an EMBL/GenBank/DDBJ whole genome shotgun (WGS) entry which is preliminary data.</text>
</comment>
<dbReference type="Gene3D" id="1.25.40.10">
    <property type="entry name" value="Tetratricopeptide repeat domain"/>
    <property type="match status" value="1"/>
</dbReference>
<keyword evidence="3" id="KW-0732">Signal</keyword>
<proteinExistence type="inferred from homology"/>
<evidence type="ECO:0000256" key="1">
    <source>
        <dbReference type="ARBA" id="ARBA00004442"/>
    </source>
</evidence>
<sequence>MKSIYKLILVIGVFYLSSCVNDLNVSPIDPNVSHGDNVYNSVKDYKEGLAKIYASIAITGQQGPGGMPDIEGDEGFYNYLRLYWNLQELSTDEAVISWNDQTIKDFCWHTWSATDVFLGAMHSRIMYTVAIANEYIRATQKSDEPEVKRFEAEARLIRALAYSHGMDLFGPMPFVTEANLPGAFFPERISREDLFSYIESELQEVKGLLGEPRFEYGRADKAVAAMLLAKIYLNAEVYIGEPKYTECLNELQEVFNDGYYIPNQYMNNFVADNHTSPEIIFPMIYDGIKTQSFGGTMYLVLSQIGGSMDAQGMFGVQNAWAGLRTTKALVQKFDLDNDVRALFWTDGQNLEINDINLFTDGYAVTKFRNRKLNGDISDSNHAEQVDTDFPMFRLADAYLMYAEAVLRGGQGGSLNQALDMVNQLRRRANVSTVSSGALDLPFILDERARELFWEGHRRSDLIRFGQFTDGPYNWPWKGKSFEGRSTAAYRNIYPVPAQQLIANPNLKQNPGY</sequence>
<dbReference type="AlphaFoldDB" id="A0A1S1Z169"/>
<evidence type="ECO:0000313" key="8">
    <source>
        <dbReference type="Proteomes" id="UP000179797"/>
    </source>
</evidence>
<feature type="domain" description="RagB/SusD" evidence="6">
    <location>
        <begin position="358"/>
        <end position="512"/>
    </location>
</feature>
<protein>
    <recommendedName>
        <fullName evidence="6">RagB/SusD domain-containing protein</fullName>
    </recommendedName>
</protein>
<dbReference type="GO" id="GO:0009279">
    <property type="term" value="C:cell outer membrane"/>
    <property type="evidence" value="ECO:0007669"/>
    <property type="project" value="UniProtKB-SubCell"/>
</dbReference>
<evidence type="ECO:0000313" key="7">
    <source>
        <dbReference type="EMBL" id="OHX66991.1"/>
    </source>
</evidence>
<keyword evidence="5" id="KW-0998">Cell outer membrane</keyword>
<dbReference type="SUPFAM" id="SSF48452">
    <property type="entry name" value="TPR-like"/>
    <property type="match status" value="1"/>
</dbReference>
<evidence type="ECO:0000256" key="5">
    <source>
        <dbReference type="ARBA" id="ARBA00023237"/>
    </source>
</evidence>
<dbReference type="InterPro" id="IPR011990">
    <property type="entry name" value="TPR-like_helical_dom_sf"/>
</dbReference>
<keyword evidence="4" id="KW-0472">Membrane</keyword>
<gene>
    <name evidence="7" type="ORF">NH26_11870</name>
</gene>
<dbReference type="Gene3D" id="1.10.3780.10">
    <property type="entry name" value="SusD-like"/>
    <property type="match status" value="1"/>
</dbReference>
<dbReference type="OrthoDB" id="9792139at2"/>
<keyword evidence="8" id="KW-1185">Reference proteome</keyword>
<evidence type="ECO:0000256" key="3">
    <source>
        <dbReference type="ARBA" id="ARBA00022729"/>
    </source>
</evidence>
<dbReference type="EMBL" id="JRYR02000001">
    <property type="protein sequence ID" value="OHX66991.1"/>
    <property type="molecule type" value="Genomic_DNA"/>
</dbReference>
<dbReference type="Gene3D" id="1.25.40.390">
    <property type="match status" value="1"/>
</dbReference>